<dbReference type="AlphaFoldDB" id="A0A518HD67"/>
<evidence type="ECO:0000256" key="2">
    <source>
        <dbReference type="ARBA" id="ARBA00022679"/>
    </source>
</evidence>
<feature type="binding site" evidence="4">
    <location>
        <position position="143"/>
    </location>
    <ligand>
        <name>Zn(2+)</name>
        <dbReference type="ChEBI" id="CHEBI:29105"/>
    </ligand>
</feature>
<evidence type="ECO:0000256" key="1">
    <source>
        <dbReference type="ARBA" id="ARBA00012928"/>
    </source>
</evidence>
<dbReference type="KEGG" id="tpla:ElP_67300"/>
<dbReference type="Proteomes" id="UP000317835">
    <property type="component" value="Chromosome"/>
</dbReference>
<dbReference type="Gene3D" id="3.40.50.1220">
    <property type="entry name" value="TPP-binding domain"/>
    <property type="match status" value="1"/>
</dbReference>
<organism evidence="6 7">
    <name type="scientific">Tautonia plasticadhaerens</name>
    <dbReference type="NCBI Taxonomy" id="2527974"/>
    <lineage>
        <taxon>Bacteria</taxon>
        <taxon>Pseudomonadati</taxon>
        <taxon>Planctomycetota</taxon>
        <taxon>Planctomycetia</taxon>
        <taxon>Isosphaerales</taxon>
        <taxon>Isosphaeraceae</taxon>
        <taxon>Tautonia</taxon>
    </lineage>
</organism>
<feature type="domain" description="Deacetylase sirtuin-type" evidence="5">
    <location>
        <begin position="3"/>
        <end position="282"/>
    </location>
</feature>
<feature type="active site" description="Proton acceptor" evidence="4">
    <location>
        <position position="135"/>
    </location>
</feature>
<dbReference type="SUPFAM" id="SSF52467">
    <property type="entry name" value="DHS-like NAD/FAD-binding domain"/>
    <property type="match status" value="1"/>
</dbReference>
<evidence type="ECO:0000313" key="6">
    <source>
        <dbReference type="EMBL" id="QDV38773.1"/>
    </source>
</evidence>
<dbReference type="GO" id="GO:0016787">
    <property type="term" value="F:hydrolase activity"/>
    <property type="evidence" value="ECO:0007669"/>
    <property type="project" value="UniProtKB-KW"/>
</dbReference>
<evidence type="ECO:0000259" key="5">
    <source>
        <dbReference type="PROSITE" id="PS50305"/>
    </source>
</evidence>
<dbReference type="InterPro" id="IPR029035">
    <property type="entry name" value="DHS-like_NAD/FAD-binding_dom"/>
</dbReference>
<protein>
    <recommendedName>
        <fullName evidence="1">protein acetyllysine N-acetyltransferase</fullName>
        <ecNumber evidence="1">2.3.1.286</ecNumber>
    </recommendedName>
</protein>
<feature type="binding site" evidence="4">
    <location>
        <position position="175"/>
    </location>
    <ligand>
        <name>Zn(2+)</name>
        <dbReference type="ChEBI" id="CHEBI:29105"/>
    </ligand>
</feature>
<dbReference type="Pfam" id="PF02146">
    <property type="entry name" value="SIR2"/>
    <property type="match status" value="1"/>
</dbReference>
<keyword evidence="4" id="KW-0479">Metal-binding</keyword>
<dbReference type="Gene3D" id="3.30.1600.10">
    <property type="entry name" value="SIR2/SIRT2 'Small Domain"/>
    <property type="match status" value="1"/>
</dbReference>
<evidence type="ECO:0000313" key="7">
    <source>
        <dbReference type="Proteomes" id="UP000317835"/>
    </source>
</evidence>
<reference evidence="6 7" key="1">
    <citation type="submission" date="2019-02" db="EMBL/GenBank/DDBJ databases">
        <title>Deep-cultivation of Planctomycetes and their phenomic and genomic characterization uncovers novel biology.</title>
        <authorList>
            <person name="Wiegand S."/>
            <person name="Jogler M."/>
            <person name="Boedeker C."/>
            <person name="Pinto D."/>
            <person name="Vollmers J."/>
            <person name="Rivas-Marin E."/>
            <person name="Kohn T."/>
            <person name="Peeters S.H."/>
            <person name="Heuer A."/>
            <person name="Rast P."/>
            <person name="Oberbeckmann S."/>
            <person name="Bunk B."/>
            <person name="Jeske O."/>
            <person name="Meyerdierks A."/>
            <person name="Storesund J.E."/>
            <person name="Kallscheuer N."/>
            <person name="Luecker S."/>
            <person name="Lage O.M."/>
            <person name="Pohl T."/>
            <person name="Merkel B.J."/>
            <person name="Hornburger P."/>
            <person name="Mueller R.-W."/>
            <person name="Bruemmer F."/>
            <person name="Labrenz M."/>
            <person name="Spormann A.M."/>
            <person name="Op den Camp H."/>
            <person name="Overmann J."/>
            <person name="Amann R."/>
            <person name="Jetten M.S.M."/>
            <person name="Mascher T."/>
            <person name="Medema M.H."/>
            <person name="Devos D.P."/>
            <person name="Kaster A.-K."/>
            <person name="Ovreas L."/>
            <person name="Rohde M."/>
            <person name="Galperin M.Y."/>
            <person name="Jogler C."/>
        </authorList>
    </citation>
    <scope>NUCLEOTIDE SEQUENCE [LARGE SCALE GENOMIC DNA]</scope>
    <source>
        <strain evidence="6 7">ElP</strain>
    </source>
</reference>
<keyword evidence="4" id="KW-0862">Zinc</keyword>
<dbReference type="InterPro" id="IPR026591">
    <property type="entry name" value="Sirtuin_cat_small_dom_sf"/>
</dbReference>
<dbReference type="PROSITE" id="PS50305">
    <property type="entry name" value="SIRTUIN"/>
    <property type="match status" value="1"/>
</dbReference>
<dbReference type="GO" id="GO:0017136">
    <property type="term" value="F:histone deacetylase activity, NAD-dependent"/>
    <property type="evidence" value="ECO:0007669"/>
    <property type="project" value="TreeGrafter"/>
</dbReference>
<dbReference type="EMBL" id="CP036426">
    <property type="protein sequence ID" value="QDV38773.1"/>
    <property type="molecule type" value="Genomic_DNA"/>
</dbReference>
<feature type="binding site" evidence="4">
    <location>
        <position position="178"/>
    </location>
    <ligand>
        <name>Zn(2+)</name>
        <dbReference type="ChEBI" id="CHEBI:29105"/>
    </ligand>
</feature>
<keyword evidence="3" id="KW-0520">NAD</keyword>
<name>A0A518HD67_9BACT</name>
<sequence length="285" mass="30255">MAVRFDDTAISRAAEAVANAGALLVGAGAGMGVDSGLPDFRGREGFWRAYPAAERLGLSFFELANPRWFRQDPALAWGFYGHRSNLYRATSPHPGFAILRRWMEGMPAGGFVYTSNVDGHFQKAGFPDDRVLECHGAIGRLQCVSGCGIGPFDAGPSPLVIDADALRAADPLPSCPGCGGLARPNILMFGDGDWDPSATDAQQRRFEAWLLSIGEGPLVVVECGAGKVVPTVRLLCERAARHLGGTLIRINLRDDDVPDGQVGLPLGALEGLDAIDRRIGSTGRG</sequence>
<keyword evidence="6" id="KW-0378">Hydrolase</keyword>
<dbReference type="GO" id="GO:0070403">
    <property type="term" value="F:NAD+ binding"/>
    <property type="evidence" value="ECO:0007669"/>
    <property type="project" value="InterPro"/>
</dbReference>
<dbReference type="GO" id="GO:0046872">
    <property type="term" value="F:metal ion binding"/>
    <property type="evidence" value="ECO:0007669"/>
    <property type="project" value="UniProtKB-KW"/>
</dbReference>
<dbReference type="InterPro" id="IPR050134">
    <property type="entry name" value="NAD-dep_sirtuin_deacylases"/>
</dbReference>
<keyword evidence="2" id="KW-0808">Transferase</keyword>
<dbReference type="InterPro" id="IPR003000">
    <property type="entry name" value="Sirtuin"/>
</dbReference>
<evidence type="ECO:0000256" key="4">
    <source>
        <dbReference type="PROSITE-ProRule" id="PRU00236"/>
    </source>
</evidence>
<dbReference type="OrthoDB" id="394960at2"/>
<accession>A0A518HD67</accession>
<keyword evidence="7" id="KW-1185">Reference proteome</keyword>
<gene>
    <name evidence="6" type="primary">cobB_2</name>
    <name evidence="6" type="ORF">ElP_67300</name>
</gene>
<dbReference type="PANTHER" id="PTHR11085:SF4">
    <property type="entry name" value="NAD-DEPENDENT PROTEIN DEACYLASE"/>
    <property type="match status" value="1"/>
</dbReference>
<feature type="binding site" evidence="4">
    <location>
        <position position="147"/>
    </location>
    <ligand>
        <name>Zn(2+)</name>
        <dbReference type="ChEBI" id="CHEBI:29105"/>
    </ligand>
</feature>
<proteinExistence type="predicted"/>
<dbReference type="PANTHER" id="PTHR11085">
    <property type="entry name" value="NAD-DEPENDENT PROTEIN DEACYLASE SIRTUIN-5, MITOCHONDRIAL-RELATED"/>
    <property type="match status" value="1"/>
</dbReference>
<evidence type="ECO:0000256" key="3">
    <source>
        <dbReference type="ARBA" id="ARBA00023027"/>
    </source>
</evidence>
<dbReference type="EC" id="2.3.1.286" evidence="1"/>
<dbReference type="RefSeq" id="WP_145277540.1">
    <property type="nucleotide sequence ID" value="NZ_CP036426.1"/>
</dbReference>
<dbReference type="InterPro" id="IPR026590">
    <property type="entry name" value="Ssirtuin_cat_dom"/>
</dbReference>